<sequence>MQYFSIVIFSVVQAITEFVPISSSGHLVILHNILPQISINDLAFDVFLHAGTISSVIIFFAADIKKMIKAFYQSLIGHGLNEDGRLAWLIVLATVPAAVAGYFFGDLIEYRLRSIMVVAVMLILVGLFFLVVEKFAKQTDDLRNLNWRSSL</sequence>
<name>A0A2H0V9K5_9BACT</name>
<accession>A0A2H0V9K5</accession>
<evidence type="ECO:0000256" key="6">
    <source>
        <dbReference type="ARBA" id="ARBA00022692"/>
    </source>
</evidence>
<feature type="transmembrane region" description="Helical" evidence="14">
    <location>
        <begin position="110"/>
        <end position="132"/>
    </location>
</feature>
<dbReference type="EC" id="3.6.1.27" evidence="3"/>
<evidence type="ECO:0000256" key="10">
    <source>
        <dbReference type="ARBA" id="ARBA00023251"/>
    </source>
</evidence>
<feature type="transmembrane region" description="Helical" evidence="14">
    <location>
        <begin position="46"/>
        <end position="64"/>
    </location>
</feature>
<evidence type="ECO:0000256" key="11">
    <source>
        <dbReference type="ARBA" id="ARBA00032707"/>
    </source>
</evidence>
<dbReference type="GO" id="GO:0046677">
    <property type="term" value="P:response to antibiotic"/>
    <property type="evidence" value="ECO:0007669"/>
    <property type="project" value="UniProtKB-KW"/>
</dbReference>
<evidence type="ECO:0000256" key="7">
    <source>
        <dbReference type="ARBA" id="ARBA00022801"/>
    </source>
</evidence>
<feature type="transmembrane region" description="Helical" evidence="14">
    <location>
        <begin position="7"/>
        <end position="34"/>
    </location>
</feature>
<evidence type="ECO:0000256" key="12">
    <source>
        <dbReference type="ARBA" id="ARBA00032932"/>
    </source>
</evidence>
<comment type="caution">
    <text evidence="15">The sequence shown here is derived from an EMBL/GenBank/DDBJ whole genome shotgun (WGS) entry which is preliminary data.</text>
</comment>
<evidence type="ECO:0000313" key="16">
    <source>
        <dbReference type="Proteomes" id="UP000228614"/>
    </source>
</evidence>
<keyword evidence="8 14" id="KW-1133">Transmembrane helix</keyword>
<comment type="catalytic activity">
    <reaction evidence="13">
        <text>di-trans,octa-cis-undecaprenyl diphosphate + H2O = di-trans,octa-cis-undecaprenyl phosphate + phosphate + H(+)</text>
        <dbReference type="Rhea" id="RHEA:28094"/>
        <dbReference type="ChEBI" id="CHEBI:15377"/>
        <dbReference type="ChEBI" id="CHEBI:15378"/>
        <dbReference type="ChEBI" id="CHEBI:43474"/>
        <dbReference type="ChEBI" id="CHEBI:58405"/>
        <dbReference type="ChEBI" id="CHEBI:60392"/>
        <dbReference type="EC" id="3.6.1.27"/>
    </reaction>
</comment>
<keyword evidence="5" id="KW-1003">Cell membrane</keyword>
<dbReference type="PANTHER" id="PTHR30622">
    <property type="entry name" value="UNDECAPRENYL-DIPHOSPHATASE"/>
    <property type="match status" value="1"/>
</dbReference>
<organism evidence="15 16">
    <name type="scientific">Candidatus Falkowbacteria bacterium CG10_big_fil_rev_8_21_14_0_10_37_6</name>
    <dbReference type="NCBI Taxonomy" id="1974563"/>
    <lineage>
        <taxon>Bacteria</taxon>
        <taxon>Candidatus Falkowiibacteriota</taxon>
    </lineage>
</organism>
<evidence type="ECO:0000313" key="15">
    <source>
        <dbReference type="EMBL" id="PIR95059.1"/>
    </source>
</evidence>
<keyword evidence="6 14" id="KW-0812">Transmembrane</keyword>
<evidence type="ECO:0000256" key="5">
    <source>
        <dbReference type="ARBA" id="ARBA00022475"/>
    </source>
</evidence>
<keyword evidence="10" id="KW-0046">Antibiotic resistance</keyword>
<dbReference type="InterPro" id="IPR003824">
    <property type="entry name" value="UppP"/>
</dbReference>
<dbReference type="PANTHER" id="PTHR30622:SF4">
    <property type="entry name" value="UNDECAPRENYL-DIPHOSPHATASE"/>
    <property type="match status" value="1"/>
</dbReference>
<feature type="transmembrane region" description="Helical" evidence="14">
    <location>
        <begin position="85"/>
        <end position="104"/>
    </location>
</feature>
<evidence type="ECO:0000256" key="9">
    <source>
        <dbReference type="ARBA" id="ARBA00023136"/>
    </source>
</evidence>
<dbReference type="GO" id="GO:0050380">
    <property type="term" value="F:undecaprenyl-diphosphatase activity"/>
    <property type="evidence" value="ECO:0007669"/>
    <property type="project" value="UniProtKB-EC"/>
</dbReference>
<dbReference type="Pfam" id="PF02673">
    <property type="entry name" value="BacA"/>
    <property type="match status" value="1"/>
</dbReference>
<reference evidence="16" key="1">
    <citation type="submission" date="2017-09" db="EMBL/GenBank/DDBJ databases">
        <title>Depth-based differentiation of microbial function through sediment-hosted aquifers and enrichment of novel symbionts in the deep terrestrial subsurface.</title>
        <authorList>
            <person name="Probst A.J."/>
            <person name="Ladd B."/>
            <person name="Jarett J.K."/>
            <person name="Geller-Mcgrath D.E."/>
            <person name="Sieber C.M.K."/>
            <person name="Emerson J.B."/>
            <person name="Anantharaman K."/>
            <person name="Thomas B.C."/>
            <person name="Malmstrom R."/>
            <person name="Stieglmeier M."/>
            <person name="Klingl A."/>
            <person name="Woyke T."/>
            <person name="Ryan C.M."/>
            <person name="Banfield J.F."/>
        </authorList>
    </citation>
    <scope>NUCLEOTIDE SEQUENCE [LARGE SCALE GENOMIC DNA]</scope>
</reference>
<dbReference type="GO" id="GO:0005886">
    <property type="term" value="C:plasma membrane"/>
    <property type="evidence" value="ECO:0007669"/>
    <property type="project" value="UniProtKB-SubCell"/>
</dbReference>
<evidence type="ECO:0000256" key="3">
    <source>
        <dbReference type="ARBA" id="ARBA00012374"/>
    </source>
</evidence>
<comment type="subcellular location">
    <subcellularLocation>
        <location evidence="1">Cell membrane</location>
        <topology evidence="1">Multi-pass membrane protein</topology>
    </subcellularLocation>
</comment>
<gene>
    <name evidence="15" type="ORF">COT95_00780</name>
</gene>
<evidence type="ECO:0000256" key="13">
    <source>
        <dbReference type="ARBA" id="ARBA00047594"/>
    </source>
</evidence>
<evidence type="ECO:0000256" key="2">
    <source>
        <dbReference type="ARBA" id="ARBA00010621"/>
    </source>
</evidence>
<protein>
    <recommendedName>
        <fullName evidence="4">Undecaprenyl-diphosphatase</fullName>
        <ecNumber evidence="3">3.6.1.27</ecNumber>
    </recommendedName>
    <alternativeName>
        <fullName evidence="12">Bacitracin resistance protein</fullName>
    </alternativeName>
    <alternativeName>
        <fullName evidence="11">Undecaprenyl pyrophosphate phosphatase</fullName>
    </alternativeName>
</protein>
<dbReference type="Proteomes" id="UP000228614">
    <property type="component" value="Unassembled WGS sequence"/>
</dbReference>
<feature type="non-terminal residue" evidence="15">
    <location>
        <position position="151"/>
    </location>
</feature>
<dbReference type="EMBL" id="PFAN01000045">
    <property type="protein sequence ID" value="PIR95059.1"/>
    <property type="molecule type" value="Genomic_DNA"/>
</dbReference>
<comment type="similarity">
    <text evidence="2">Belongs to the UppP family.</text>
</comment>
<evidence type="ECO:0000256" key="14">
    <source>
        <dbReference type="SAM" id="Phobius"/>
    </source>
</evidence>
<evidence type="ECO:0000256" key="8">
    <source>
        <dbReference type="ARBA" id="ARBA00022989"/>
    </source>
</evidence>
<keyword evidence="9 14" id="KW-0472">Membrane</keyword>
<proteinExistence type="inferred from homology"/>
<keyword evidence="7" id="KW-0378">Hydrolase</keyword>
<evidence type="ECO:0000256" key="4">
    <source>
        <dbReference type="ARBA" id="ARBA00021581"/>
    </source>
</evidence>
<evidence type="ECO:0000256" key="1">
    <source>
        <dbReference type="ARBA" id="ARBA00004651"/>
    </source>
</evidence>
<dbReference type="AlphaFoldDB" id="A0A2H0V9K5"/>